<evidence type="ECO:0008006" key="3">
    <source>
        <dbReference type="Google" id="ProtNLM"/>
    </source>
</evidence>
<evidence type="ECO:0000313" key="2">
    <source>
        <dbReference type="Proteomes" id="UP000786387"/>
    </source>
</evidence>
<reference evidence="1 2" key="1">
    <citation type="submission" date="2020-02" db="EMBL/GenBank/DDBJ databases">
        <title>Synteny-based analysis reveals conserved mechanism for high triclosan tolerance in Pseudomonas, as well as instances of horizontal transfer.</title>
        <authorList>
            <person name="Mcfarland A.G."/>
            <person name="Bertucci H.K."/>
            <person name="Litmann E."/>
            <person name="Shen J."/>
            <person name="Huttenhower C."/>
            <person name="Hartmann E.M."/>
        </authorList>
    </citation>
    <scope>NUCLEOTIDE SEQUENCE [LARGE SCALE GENOMIC DNA]</scope>
    <source>
        <strain evidence="1 2">115A1</strain>
    </source>
</reference>
<name>A0ABR5Z457_9GAMM</name>
<evidence type="ECO:0000313" key="1">
    <source>
        <dbReference type="EMBL" id="MBA1274939.1"/>
    </source>
</evidence>
<dbReference type="EMBL" id="JAAMRF010000008">
    <property type="protein sequence ID" value="MBA1274939.1"/>
    <property type="molecule type" value="Genomic_DNA"/>
</dbReference>
<dbReference type="SUPFAM" id="SSF53955">
    <property type="entry name" value="Lysozyme-like"/>
    <property type="match status" value="1"/>
</dbReference>
<dbReference type="Gene3D" id="2.30.30.40">
    <property type="entry name" value="SH3 Domains"/>
    <property type="match status" value="1"/>
</dbReference>
<organism evidence="1 2">
    <name type="scientific">Stutzerimonas azotifigens</name>
    <dbReference type="NCBI Taxonomy" id="291995"/>
    <lineage>
        <taxon>Bacteria</taxon>
        <taxon>Pseudomonadati</taxon>
        <taxon>Pseudomonadota</taxon>
        <taxon>Gammaproteobacteria</taxon>
        <taxon>Pseudomonadales</taxon>
        <taxon>Pseudomonadaceae</taxon>
        <taxon>Stutzerimonas</taxon>
    </lineage>
</organism>
<protein>
    <recommendedName>
        <fullName evidence="3">EF-hand domain-containing protein</fullName>
    </recommendedName>
</protein>
<dbReference type="PROSITE" id="PS00018">
    <property type="entry name" value="EF_HAND_1"/>
    <property type="match status" value="1"/>
</dbReference>
<dbReference type="Gene3D" id="1.10.530.10">
    <property type="match status" value="1"/>
</dbReference>
<accession>A0ABR5Z457</accession>
<gene>
    <name evidence="1" type="ORF">G7026_16415</name>
</gene>
<dbReference type="RefSeq" id="WP_181071979.1">
    <property type="nucleotide sequence ID" value="NZ_JAAMRF010000008.1"/>
</dbReference>
<dbReference type="InterPro" id="IPR018247">
    <property type="entry name" value="EF_Hand_1_Ca_BS"/>
</dbReference>
<keyword evidence="2" id="KW-1185">Reference proteome</keyword>
<dbReference type="InterPro" id="IPR023346">
    <property type="entry name" value="Lysozyme-like_dom_sf"/>
</dbReference>
<dbReference type="Proteomes" id="UP000786387">
    <property type="component" value="Unassembled WGS sequence"/>
</dbReference>
<comment type="caution">
    <text evidence="1">The sequence shown here is derived from an EMBL/GenBank/DDBJ whole genome shotgun (WGS) entry which is preliminary data.</text>
</comment>
<sequence length="798" mass="89088">MAEDKPINWAYPFPSKEVDSSPLQLLTHMAKAKSGYYPTGENGLWHGGVHFDEGTAAVFDQSSVRCIADGEVIAYRIDESYPVSEFTDEIPSIKRAPFSTGFVLVKHTLQPPQPKKAEGDAADEQTPPRLTLYSLYMHLQDWAGYQAKADLPRPAFWEVKSHIVNTQSQGLIVRASANKDSSNLSEITKGAEVTVTATEGEYSKLVSLINGTANPPLTADSEGNLPGYISSKFLQARSEPRELGHVVVLGEGIPIKAGELIGHPGIYQNYNGAANPLVHLEVFSCDNVPGFIARSRAWASRLPDDQKTLLKVYKGASKLIAHRDDFNAENPPKLSDEGSQIGVDLIIPQALLDGLPAANKIQVRAEGSASPSTTHWWRLDGLFADESGNPIDGWLAEQELITTRHSPWEWQDFQCIEETGTPFEKLAYTFNAKGMLSADEQHNYRAQINRADGGPIVALARLYDIVDTDQNGVLTSHEIRVALAKPWQAQVLGQLITKYESEWFWNQSKWDELDPLLEEEPGKPNLIWEAEKERIKALSWWSDLTERHGINGDGKAWHFQPIAAASLFLYSSRLINVERFIAEYTSQHEQFAANTPAFSQVSKDNLRTIVELINKYYESHPGKTNLFELAYMLATARHEAYYFPTGEFFSSKPEVGGAAYFNKYDPVLAVTQEHRDRAIENGNNLKGDGYKYRGRGLVHLTWKNNYRKAQDYFGVDFVTQPDKAAEPEHSVPIMIWGMTEGIFTGKKLSHYINSAGVDYTGARRIINGTDQQQLIASYAQKFEAILKQTSSTKEPFAP</sequence>
<proteinExistence type="predicted"/>